<evidence type="ECO:0000313" key="1">
    <source>
        <dbReference type="EMBL" id="KAI0092868.1"/>
    </source>
</evidence>
<organism evidence="1 2">
    <name type="scientific">Irpex rosettiformis</name>
    <dbReference type="NCBI Taxonomy" id="378272"/>
    <lineage>
        <taxon>Eukaryota</taxon>
        <taxon>Fungi</taxon>
        <taxon>Dikarya</taxon>
        <taxon>Basidiomycota</taxon>
        <taxon>Agaricomycotina</taxon>
        <taxon>Agaricomycetes</taxon>
        <taxon>Polyporales</taxon>
        <taxon>Irpicaceae</taxon>
        <taxon>Irpex</taxon>
    </lineage>
</organism>
<sequence length="389" mass="44067">MEDITRDLDIGPELFTLLTGKVRTTRDALNKSLQENEVLREENKKLREGVIQPRPKEEVVDEQLPIISCQIGQCRSKDEADSLRIQLTETKEVLEATEHALEESVTGLLDAEKKYKRAKSRLKERQETIDDLQEQLRQIQEEKEELESARPKLSNNNHYAAPDGGEETIYISPDQPPVPLRWMTEPCMPPNMLPSEIPRSLLDIGQKEVLYWPGQCSVDYVNGSATLYAGQTRYKPGGIKAPDRWYPCNDFAPLMGKTREVFYLEHNVIRYAGTFRASETVLEYGTGEYRALSVELRTHILGACIPGPGHAKPSDIDRTKVADRYWAGEAKVHHLHWERIGYNAGLFHALVALRGMHVGAGSKGKKVSNKKRKQAQKLEAPANKKMKSK</sequence>
<reference evidence="1" key="1">
    <citation type="journal article" date="2021" name="Environ. Microbiol.">
        <title>Gene family expansions and transcriptome signatures uncover fungal adaptations to wood decay.</title>
        <authorList>
            <person name="Hage H."/>
            <person name="Miyauchi S."/>
            <person name="Viragh M."/>
            <person name="Drula E."/>
            <person name="Min B."/>
            <person name="Chaduli D."/>
            <person name="Navarro D."/>
            <person name="Favel A."/>
            <person name="Norest M."/>
            <person name="Lesage-Meessen L."/>
            <person name="Balint B."/>
            <person name="Merenyi Z."/>
            <person name="de Eugenio L."/>
            <person name="Morin E."/>
            <person name="Martinez A.T."/>
            <person name="Baldrian P."/>
            <person name="Stursova M."/>
            <person name="Martinez M.J."/>
            <person name="Novotny C."/>
            <person name="Magnuson J.K."/>
            <person name="Spatafora J.W."/>
            <person name="Maurice S."/>
            <person name="Pangilinan J."/>
            <person name="Andreopoulos W."/>
            <person name="LaButti K."/>
            <person name="Hundley H."/>
            <person name="Na H."/>
            <person name="Kuo A."/>
            <person name="Barry K."/>
            <person name="Lipzen A."/>
            <person name="Henrissat B."/>
            <person name="Riley R."/>
            <person name="Ahrendt S."/>
            <person name="Nagy L.G."/>
            <person name="Grigoriev I.V."/>
            <person name="Martin F."/>
            <person name="Rosso M.N."/>
        </authorList>
    </citation>
    <scope>NUCLEOTIDE SEQUENCE</scope>
    <source>
        <strain evidence="1">CBS 384.51</strain>
    </source>
</reference>
<comment type="caution">
    <text evidence="1">The sequence shown here is derived from an EMBL/GenBank/DDBJ whole genome shotgun (WGS) entry which is preliminary data.</text>
</comment>
<dbReference type="EMBL" id="MU274903">
    <property type="protein sequence ID" value="KAI0092868.1"/>
    <property type="molecule type" value="Genomic_DNA"/>
</dbReference>
<name>A0ACB8UET1_9APHY</name>
<protein>
    <submittedName>
        <fullName evidence="1">Uncharacterized protein</fullName>
    </submittedName>
</protein>
<dbReference type="Proteomes" id="UP001055072">
    <property type="component" value="Unassembled WGS sequence"/>
</dbReference>
<proteinExistence type="predicted"/>
<keyword evidence="2" id="KW-1185">Reference proteome</keyword>
<evidence type="ECO:0000313" key="2">
    <source>
        <dbReference type="Proteomes" id="UP001055072"/>
    </source>
</evidence>
<accession>A0ACB8UET1</accession>
<gene>
    <name evidence="1" type="ORF">BDY19DRAFT_926842</name>
</gene>